<reference evidence="8 9" key="1">
    <citation type="submission" date="2019-05" db="EMBL/GenBank/DDBJ databases">
        <authorList>
            <consortium name="Science for Life Laboratories"/>
        </authorList>
    </citation>
    <scope>NUCLEOTIDE SEQUENCE [LARGE SCALE GENOMIC DNA]</scope>
    <source>
        <strain evidence="8">Soil9</strain>
    </source>
</reference>
<evidence type="ECO:0000256" key="5">
    <source>
        <dbReference type="ARBA" id="ARBA00022898"/>
    </source>
</evidence>
<name>A0A6P2D652_9BACT</name>
<sequence length="384" mass="42240">MLASRVQHFTESVIRETSRIAQQYGAINLGQGMPDFDPPEEVKEAACQAVRDGFNQYAVTWGIASLRKAIAAKMRTFNGLEWVDADAHVTVCCGATECMMATMLALIDPGDEVVIFQPFYENYGPDAKLTGATPKWVSLRSPDWSFDPDELRAAFSAKTKAVILNTPNNPTGKVFTRAELETIAALCQEFNAVAISDEIYEYINFTSRPHISIASLPGMAERTVTISGLSKTFSATGWRLGYCVAPVAITAGIRKAHDFLTVGAPHPLQVAGATALALPQTYFDGLRDHYQHRRDLFVPYLERAGFAVRPPDGAYYVMADFTALSKLDDVSFVRHMIETVGVAGVPGSSFHDPKIDGRHLVRFMFAKKDETLHAAGERLQGLRR</sequence>
<comment type="similarity">
    <text evidence="2 6">Belongs to the class-I pyridoxal-phosphate-dependent aminotransferase family.</text>
</comment>
<evidence type="ECO:0000256" key="2">
    <source>
        <dbReference type="ARBA" id="ARBA00007441"/>
    </source>
</evidence>
<accession>A0A6P2D652</accession>
<dbReference type="KEGG" id="gms:SOIL9_28140"/>
<dbReference type="AlphaFoldDB" id="A0A6P2D652"/>
<dbReference type="EMBL" id="LR593886">
    <property type="protein sequence ID" value="VTR94900.1"/>
    <property type="molecule type" value="Genomic_DNA"/>
</dbReference>
<dbReference type="FunFam" id="3.40.640.10:FF:000033">
    <property type="entry name" value="Aspartate aminotransferase"/>
    <property type="match status" value="1"/>
</dbReference>
<dbReference type="InterPro" id="IPR015421">
    <property type="entry name" value="PyrdxlP-dep_Trfase_major"/>
</dbReference>
<dbReference type="PANTHER" id="PTHR43807:SF20">
    <property type="entry name" value="FI04487P"/>
    <property type="match status" value="1"/>
</dbReference>
<evidence type="ECO:0000313" key="9">
    <source>
        <dbReference type="Proteomes" id="UP000464178"/>
    </source>
</evidence>
<dbReference type="InterPro" id="IPR015424">
    <property type="entry name" value="PyrdxlP-dep_Trfase"/>
</dbReference>
<feature type="domain" description="Aminotransferase class I/classII large" evidence="7">
    <location>
        <begin position="27"/>
        <end position="376"/>
    </location>
</feature>
<dbReference type="EC" id="2.6.1.-" evidence="6"/>
<evidence type="ECO:0000256" key="6">
    <source>
        <dbReference type="RuleBase" id="RU000481"/>
    </source>
</evidence>
<dbReference type="SUPFAM" id="SSF53383">
    <property type="entry name" value="PLP-dependent transferases"/>
    <property type="match status" value="1"/>
</dbReference>
<gene>
    <name evidence="8" type="ORF">SOIL9_28140</name>
</gene>
<evidence type="ECO:0000259" key="7">
    <source>
        <dbReference type="Pfam" id="PF00155"/>
    </source>
</evidence>
<dbReference type="Proteomes" id="UP000464178">
    <property type="component" value="Chromosome"/>
</dbReference>
<comment type="cofactor">
    <cofactor evidence="1 6">
        <name>pyridoxal 5'-phosphate</name>
        <dbReference type="ChEBI" id="CHEBI:597326"/>
    </cofactor>
</comment>
<keyword evidence="4 6" id="KW-0808">Transferase</keyword>
<evidence type="ECO:0000256" key="1">
    <source>
        <dbReference type="ARBA" id="ARBA00001933"/>
    </source>
</evidence>
<dbReference type="Gene3D" id="3.90.1150.10">
    <property type="entry name" value="Aspartate Aminotransferase, domain 1"/>
    <property type="match status" value="1"/>
</dbReference>
<dbReference type="RefSeq" id="WP_162669384.1">
    <property type="nucleotide sequence ID" value="NZ_LR593886.1"/>
</dbReference>
<dbReference type="GO" id="GO:0016212">
    <property type="term" value="F:kynurenine-oxoglutarate transaminase activity"/>
    <property type="evidence" value="ECO:0007669"/>
    <property type="project" value="TreeGrafter"/>
</dbReference>
<dbReference type="GO" id="GO:0030170">
    <property type="term" value="F:pyridoxal phosphate binding"/>
    <property type="evidence" value="ECO:0007669"/>
    <property type="project" value="InterPro"/>
</dbReference>
<dbReference type="CDD" id="cd00609">
    <property type="entry name" value="AAT_like"/>
    <property type="match status" value="1"/>
</dbReference>
<protein>
    <recommendedName>
        <fullName evidence="6">Aminotransferase</fullName>
        <ecNumber evidence="6">2.6.1.-</ecNumber>
    </recommendedName>
</protein>
<keyword evidence="3 6" id="KW-0032">Aminotransferase</keyword>
<proteinExistence type="inferred from homology"/>
<dbReference type="InterPro" id="IPR051326">
    <property type="entry name" value="Kynurenine-oxoglutarate_AT"/>
</dbReference>
<dbReference type="Pfam" id="PF00155">
    <property type="entry name" value="Aminotran_1_2"/>
    <property type="match status" value="1"/>
</dbReference>
<evidence type="ECO:0000256" key="3">
    <source>
        <dbReference type="ARBA" id="ARBA00022576"/>
    </source>
</evidence>
<evidence type="ECO:0000313" key="8">
    <source>
        <dbReference type="EMBL" id="VTR94900.1"/>
    </source>
</evidence>
<organism evidence="8 9">
    <name type="scientific">Gemmata massiliana</name>
    <dbReference type="NCBI Taxonomy" id="1210884"/>
    <lineage>
        <taxon>Bacteria</taxon>
        <taxon>Pseudomonadati</taxon>
        <taxon>Planctomycetota</taxon>
        <taxon>Planctomycetia</taxon>
        <taxon>Gemmatales</taxon>
        <taxon>Gemmataceae</taxon>
        <taxon>Gemmata</taxon>
    </lineage>
</organism>
<dbReference type="InterPro" id="IPR004839">
    <property type="entry name" value="Aminotransferase_I/II_large"/>
</dbReference>
<dbReference type="Gene3D" id="3.40.640.10">
    <property type="entry name" value="Type I PLP-dependent aspartate aminotransferase-like (Major domain)"/>
    <property type="match status" value="1"/>
</dbReference>
<dbReference type="PANTHER" id="PTHR43807">
    <property type="entry name" value="FI04487P"/>
    <property type="match status" value="1"/>
</dbReference>
<keyword evidence="5" id="KW-0663">Pyridoxal phosphate</keyword>
<dbReference type="GO" id="GO:0005737">
    <property type="term" value="C:cytoplasm"/>
    <property type="evidence" value="ECO:0007669"/>
    <property type="project" value="TreeGrafter"/>
</dbReference>
<evidence type="ECO:0000256" key="4">
    <source>
        <dbReference type="ARBA" id="ARBA00022679"/>
    </source>
</evidence>
<keyword evidence="9" id="KW-1185">Reference proteome</keyword>
<dbReference type="InterPro" id="IPR004838">
    <property type="entry name" value="NHTrfase_class1_PyrdxlP-BS"/>
</dbReference>
<dbReference type="InterPro" id="IPR015422">
    <property type="entry name" value="PyrdxlP-dep_Trfase_small"/>
</dbReference>
<dbReference type="PROSITE" id="PS00105">
    <property type="entry name" value="AA_TRANSFER_CLASS_1"/>
    <property type="match status" value="1"/>
</dbReference>